<dbReference type="AlphaFoldDB" id="A0A2K3K2M8"/>
<feature type="region of interest" description="Disordered" evidence="1">
    <location>
        <begin position="81"/>
        <end position="104"/>
    </location>
</feature>
<organism evidence="2 3">
    <name type="scientific">Trifolium pratense</name>
    <name type="common">Red clover</name>
    <dbReference type="NCBI Taxonomy" id="57577"/>
    <lineage>
        <taxon>Eukaryota</taxon>
        <taxon>Viridiplantae</taxon>
        <taxon>Streptophyta</taxon>
        <taxon>Embryophyta</taxon>
        <taxon>Tracheophyta</taxon>
        <taxon>Spermatophyta</taxon>
        <taxon>Magnoliopsida</taxon>
        <taxon>eudicotyledons</taxon>
        <taxon>Gunneridae</taxon>
        <taxon>Pentapetalae</taxon>
        <taxon>rosids</taxon>
        <taxon>fabids</taxon>
        <taxon>Fabales</taxon>
        <taxon>Fabaceae</taxon>
        <taxon>Papilionoideae</taxon>
        <taxon>50 kb inversion clade</taxon>
        <taxon>NPAAA clade</taxon>
        <taxon>Hologalegina</taxon>
        <taxon>IRL clade</taxon>
        <taxon>Trifolieae</taxon>
        <taxon>Trifolium</taxon>
    </lineage>
</organism>
<gene>
    <name evidence="2" type="ORF">L195_g060240</name>
</gene>
<dbReference type="Proteomes" id="UP000236291">
    <property type="component" value="Unassembled WGS sequence"/>
</dbReference>
<proteinExistence type="predicted"/>
<evidence type="ECO:0000256" key="1">
    <source>
        <dbReference type="SAM" id="MobiDB-lite"/>
    </source>
</evidence>
<protein>
    <submittedName>
        <fullName evidence="2">Uncharacterized protein</fullName>
    </submittedName>
</protein>
<feature type="compositionally biased region" description="Basic and acidic residues" evidence="1">
    <location>
        <begin position="94"/>
        <end position="104"/>
    </location>
</feature>
<evidence type="ECO:0000313" key="3">
    <source>
        <dbReference type="Proteomes" id="UP000236291"/>
    </source>
</evidence>
<comment type="caution">
    <text evidence="2">The sequence shown here is derived from an EMBL/GenBank/DDBJ whole genome shotgun (WGS) entry which is preliminary data.</text>
</comment>
<sequence length="104" mass="11792">MSLEVLISNLRSHEMVLNADSAAMKKSKSVALQSTKTSSKALKTQLLEVDDESSADGQEDEMGEDEFALFTKFQQWNRLNKRNFRGNNSRNSVSKKDDQKNCFN</sequence>
<name>A0A2K3K2M8_TRIPR</name>
<reference evidence="2 3" key="1">
    <citation type="journal article" date="2014" name="Am. J. Bot.">
        <title>Genome assembly and annotation for red clover (Trifolium pratense; Fabaceae).</title>
        <authorList>
            <person name="Istvanek J."/>
            <person name="Jaros M."/>
            <person name="Krenek A."/>
            <person name="Repkova J."/>
        </authorList>
    </citation>
    <scope>NUCLEOTIDE SEQUENCE [LARGE SCALE GENOMIC DNA]</scope>
    <source>
        <strain evidence="3">cv. Tatra</strain>
        <tissue evidence="2">Young leaves</tissue>
    </source>
</reference>
<feature type="non-terminal residue" evidence="2">
    <location>
        <position position="104"/>
    </location>
</feature>
<dbReference type="EMBL" id="ASHM01137305">
    <property type="protein sequence ID" value="PNX60557.1"/>
    <property type="molecule type" value="Genomic_DNA"/>
</dbReference>
<evidence type="ECO:0000313" key="2">
    <source>
        <dbReference type="EMBL" id="PNX60557.1"/>
    </source>
</evidence>
<accession>A0A2K3K2M8</accession>
<reference evidence="2 3" key="2">
    <citation type="journal article" date="2017" name="Front. Plant Sci.">
        <title>Gene Classification and Mining of Molecular Markers Useful in Red Clover (Trifolium pratense) Breeding.</title>
        <authorList>
            <person name="Istvanek J."/>
            <person name="Dluhosova J."/>
            <person name="Dluhos P."/>
            <person name="Patkova L."/>
            <person name="Nedelnik J."/>
            <person name="Repkova J."/>
        </authorList>
    </citation>
    <scope>NUCLEOTIDE SEQUENCE [LARGE SCALE GENOMIC DNA]</scope>
    <source>
        <strain evidence="3">cv. Tatra</strain>
        <tissue evidence="2">Young leaves</tissue>
    </source>
</reference>